<name>A0A7S4AXB5_9STRA</name>
<evidence type="ECO:0000256" key="7">
    <source>
        <dbReference type="ARBA" id="ARBA00023242"/>
    </source>
</evidence>
<dbReference type="InterPro" id="IPR056350">
    <property type="entry name" value="HAT_Syf1_central"/>
</dbReference>
<feature type="domain" description="Pre-mRNA-splicing factor Syf1-like N-terminal HAT-repeats" evidence="11">
    <location>
        <begin position="71"/>
        <end position="214"/>
    </location>
</feature>
<proteinExistence type="inferred from homology"/>
<dbReference type="InterPro" id="IPR045075">
    <property type="entry name" value="Syf1-like"/>
</dbReference>
<dbReference type="InterPro" id="IPR011990">
    <property type="entry name" value="TPR-like_helical_dom_sf"/>
</dbReference>
<gene>
    <name evidence="12" type="ORF">PAUS00366_LOCUS22766</name>
</gene>
<comment type="similarity">
    <text evidence="2">Belongs to the crooked-neck family.</text>
</comment>
<dbReference type="PANTHER" id="PTHR11246">
    <property type="entry name" value="PRE-MRNA SPLICING FACTOR"/>
    <property type="match status" value="1"/>
</dbReference>
<dbReference type="GO" id="GO:0071007">
    <property type="term" value="C:U2-type catalytic step 2 spliceosome"/>
    <property type="evidence" value="ECO:0007669"/>
    <property type="project" value="TreeGrafter"/>
</dbReference>
<feature type="domain" description="Pre-mRNA-splicing factor Syf1/CRNKL1-like C-terminal HAT-repeats" evidence="10">
    <location>
        <begin position="505"/>
        <end position="871"/>
    </location>
</feature>
<evidence type="ECO:0000259" key="11">
    <source>
        <dbReference type="Pfam" id="PF23233"/>
    </source>
</evidence>
<evidence type="ECO:0000313" key="12">
    <source>
        <dbReference type="EMBL" id="CAE0729981.1"/>
    </source>
</evidence>
<dbReference type="Pfam" id="PF23220">
    <property type="entry name" value="HAT_Syf1_M"/>
    <property type="match status" value="2"/>
</dbReference>
<evidence type="ECO:0000259" key="10">
    <source>
        <dbReference type="Pfam" id="PF23231"/>
    </source>
</evidence>
<feature type="region of interest" description="Disordered" evidence="8">
    <location>
        <begin position="883"/>
        <end position="909"/>
    </location>
</feature>
<feature type="compositionally biased region" description="Acidic residues" evidence="8">
    <location>
        <begin position="950"/>
        <end position="966"/>
    </location>
</feature>
<dbReference type="GO" id="GO:0000974">
    <property type="term" value="C:Prp19 complex"/>
    <property type="evidence" value="ECO:0007669"/>
    <property type="project" value="TreeGrafter"/>
</dbReference>
<dbReference type="EMBL" id="HBIX01034835">
    <property type="protein sequence ID" value="CAE0729981.1"/>
    <property type="molecule type" value="Transcribed_RNA"/>
</dbReference>
<dbReference type="Pfam" id="PF23233">
    <property type="entry name" value="HAT_Syf1_CNRKL1_N"/>
    <property type="match status" value="1"/>
</dbReference>
<dbReference type="GO" id="GO:0000349">
    <property type="term" value="P:generation of catalytic spliceosome for first transesterification step"/>
    <property type="evidence" value="ECO:0007669"/>
    <property type="project" value="TreeGrafter"/>
</dbReference>
<comment type="subcellular location">
    <subcellularLocation>
        <location evidence="1">Nucleus</location>
    </subcellularLocation>
</comment>
<dbReference type="InterPro" id="IPR055433">
    <property type="entry name" value="HAT_Syf1-like_N"/>
</dbReference>
<dbReference type="SUPFAM" id="SSF48452">
    <property type="entry name" value="TPR-like"/>
    <property type="match status" value="4"/>
</dbReference>
<evidence type="ECO:0000256" key="6">
    <source>
        <dbReference type="ARBA" id="ARBA00023187"/>
    </source>
</evidence>
<evidence type="ECO:0000256" key="1">
    <source>
        <dbReference type="ARBA" id="ARBA00004123"/>
    </source>
</evidence>
<evidence type="ECO:0000256" key="8">
    <source>
        <dbReference type="SAM" id="MobiDB-lite"/>
    </source>
</evidence>
<dbReference type="PANTHER" id="PTHR11246:SF5">
    <property type="entry name" value="PRE-MRNA-SPLICING FACTOR SYF1"/>
    <property type="match status" value="1"/>
</dbReference>
<sequence length="997" mass="112856">MKAVQGLPHHEDVLGGDPYNVNAWVIYVEEIDEIIRGRDNNVSNTSGMRGKQTRVQTTTNYSLPELVELRDMVGRRSVQLLPRSYKLWKLHWEFVVSHQQSLGGSSTVLGCFERAMVTLHKFPRAWMAYLEFAHTQQQQENDATNFKQVNVAIHPTQLRHLVNRALEAIPVTQHEKIWPILLKYYQSNSPKTAAAYIPKETKLSVLRRYVQYNPAATKEVADFLADDLGQWGEAALMYVDLLNHDDVRDGGNSGASSSKDIVTTSAAQRKDLWMSLAKICTRHPVEDEIGLDFEAIVRAILTNSNNSNRNIQSNGSGALRYLPREMEGVLWSQLANAWIRRGEFQLARSVYEEAIESVSRVRDFTILMDAYLQFEEGLLEATMESQAEIMDEDEPFEEENEGDKNVIDKDENDWDIILSQQHGDDGKSSQSASMSDLELALARAEDLTARRPILLNGVLLRQNPDDVGEWLKRARMYKDNGQIHQAAAALEEGLKTVKARRAVGGNANQMVIQLSKIYIEDCKDVAKARNLFDRICNQWVYEFKNVDDLAECYVTWVELELRQESWDDALDISRASVIVPPFAPKWTRGLPKSLRLWDLMLDLEESLGTVQTTKDAYGRAIEQKVTTPLHILNFATFLTEQKYFEESFSAYERGIELFQYPGVKLIWKAYIDSFLLRYGGTKVERTRDLFQRCLDACPPEESADFFLMNGKFEEQHGLTKRALGVYKQMCQTVPATDKYTAYQLFIAKTAKYLGQTATRDIYQNAVQDLEDGVASKLCMEFANMETSLQELDRARAVLAYGAQMADPRRNDEYWRAWNEFEISHGNEETFREMLRIKRSVEASFSTVNYNAAEMSGTDSKSTEALSNEDAMKMIAQREGVELNPSTSTISGFVPSTSSGGKRSAQAASLDDMEERVAKLRKATAVTDQSNNEGDEDEIDIDELVNELEGDADEIDIDDEDEDDEPINEASNQVTDKIQDISTKSVPAAVFGGLVKNS</sequence>
<keyword evidence="5" id="KW-0677">Repeat</keyword>
<keyword evidence="6" id="KW-0508">mRNA splicing</keyword>
<evidence type="ECO:0000256" key="5">
    <source>
        <dbReference type="ARBA" id="ARBA00022737"/>
    </source>
</evidence>
<dbReference type="InterPro" id="IPR055430">
    <property type="entry name" value="HAT_Syf1_CNRKL1_C"/>
</dbReference>
<feature type="region of interest" description="Disordered" evidence="8">
    <location>
        <begin position="950"/>
        <end position="973"/>
    </location>
</feature>
<dbReference type="GO" id="GO:0071014">
    <property type="term" value="C:post-mRNA release spliceosomal complex"/>
    <property type="evidence" value="ECO:0007669"/>
    <property type="project" value="TreeGrafter"/>
</dbReference>
<accession>A0A7S4AXB5</accession>
<dbReference type="SMART" id="SM00386">
    <property type="entry name" value="HAT"/>
    <property type="match status" value="7"/>
</dbReference>
<evidence type="ECO:0000256" key="4">
    <source>
        <dbReference type="ARBA" id="ARBA00022728"/>
    </source>
</evidence>
<dbReference type="Pfam" id="PF23231">
    <property type="entry name" value="HAT_Syf1_CNRKL1_C"/>
    <property type="match status" value="1"/>
</dbReference>
<organism evidence="12">
    <name type="scientific">Pseudo-nitzschia australis</name>
    <dbReference type="NCBI Taxonomy" id="44445"/>
    <lineage>
        <taxon>Eukaryota</taxon>
        <taxon>Sar</taxon>
        <taxon>Stramenopiles</taxon>
        <taxon>Ochrophyta</taxon>
        <taxon>Bacillariophyta</taxon>
        <taxon>Bacillariophyceae</taxon>
        <taxon>Bacillariophycidae</taxon>
        <taxon>Bacillariales</taxon>
        <taxon>Bacillariaceae</taxon>
        <taxon>Pseudo-nitzschia</taxon>
    </lineage>
</organism>
<feature type="compositionally biased region" description="Polar residues" evidence="8">
    <location>
        <begin position="883"/>
        <end position="900"/>
    </location>
</feature>
<evidence type="ECO:0000259" key="9">
    <source>
        <dbReference type="Pfam" id="PF23220"/>
    </source>
</evidence>
<evidence type="ECO:0000256" key="2">
    <source>
        <dbReference type="ARBA" id="ARBA00008644"/>
    </source>
</evidence>
<protein>
    <recommendedName>
        <fullName evidence="13">Suppressor of forked domain-containing protein</fullName>
    </recommendedName>
</protein>
<keyword evidence="3" id="KW-0507">mRNA processing</keyword>
<dbReference type="AlphaFoldDB" id="A0A7S4AXB5"/>
<feature type="domain" description="Pre-mRNA-splicing factor SYF1 central HAT repeats" evidence="9">
    <location>
        <begin position="427"/>
        <end position="482"/>
    </location>
</feature>
<dbReference type="Gene3D" id="1.25.40.10">
    <property type="entry name" value="Tetratricopeptide repeat domain"/>
    <property type="match status" value="4"/>
</dbReference>
<dbReference type="InterPro" id="IPR003107">
    <property type="entry name" value="HAT"/>
</dbReference>
<feature type="domain" description="Pre-mRNA-splicing factor SYF1 central HAT repeats" evidence="9">
    <location>
        <begin position="229"/>
        <end position="398"/>
    </location>
</feature>
<reference evidence="12" key="1">
    <citation type="submission" date="2021-01" db="EMBL/GenBank/DDBJ databases">
        <authorList>
            <person name="Corre E."/>
            <person name="Pelletier E."/>
            <person name="Niang G."/>
            <person name="Scheremetjew M."/>
            <person name="Finn R."/>
            <person name="Kale V."/>
            <person name="Holt S."/>
            <person name="Cochrane G."/>
            <person name="Meng A."/>
            <person name="Brown T."/>
            <person name="Cohen L."/>
        </authorList>
    </citation>
    <scope>NUCLEOTIDE SEQUENCE</scope>
    <source>
        <strain evidence="12">10249 10 AB</strain>
    </source>
</reference>
<evidence type="ECO:0000256" key="3">
    <source>
        <dbReference type="ARBA" id="ARBA00022664"/>
    </source>
</evidence>
<keyword evidence="4" id="KW-0747">Spliceosome</keyword>
<evidence type="ECO:0008006" key="13">
    <source>
        <dbReference type="Google" id="ProtNLM"/>
    </source>
</evidence>
<keyword evidence="7" id="KW-0539">Nucleus</keyword>